<dbReference type="InterPro" id="IPR036397">
    <property type="entry name" value="RNaseH_sf"/>
</dbReference>
<name>A0ABW8F0Z0_9BURK</name>
<dbReference type="Gene3D" id="3.30.420.10">
    <property type="entry name" value="Ribonuclease H-like superfamily/Ribonuclease H"/>
    <property type="match status" value="1"/>
</dbReference>
<dbReference type="RefSeq" id="WP_402701336.1">
    <property type="nucleotide sequence ID" value="NZ_JBIUZV010000007.1"/>
</dbReference>
<comment type="caution">
    <text evidence="1">The sequence shown here is derived from an EMBL/GenBank/DDBJ whole genome shotgun (WGS) entry which is preliminary data.</text>
</comment>
<protein>
    <submittedName>
        <fullName evidence="1">Uncharacterized protein</fullName>
    </submittedName>
</protein>
<accession>A0ABW8F0Z0</accession>
<dbReference type="InterPro" id="IPR012337">
    <property type="entry name" value="RNaseH-like_sf"/>
</dbReference>
<organism evidence="1 2">
    <name type="scientific">Herbaspirillum chlorophenolicum</name>
    <dbReference type="NCBI Taxonomy" id="211589"/>
    <lineage>
        <taxon>Bacteria</taxon>
        <taxon>Pseudomonadati</taxon>
        <taxon>Pseudomonadota</taxon>
        <taxon>Betaproteobacteria</taxon>
        <taxon>Burkholderiales</taxon>
        <taxon>Oxalobacteraceae</taxon>
        <taxon>Herbaspirillum</taxon>
    </lineage>
</organism>
<sequence>MARKIFIDTEFTDFLDCHLISLGMVAGTGEEFYVEVPYPDAACSAFVREAVIPLLGSIEDAQCPFEELRNRILNWLSLIRHDGEIVEICFDFQTDWDLFNDAMDYQVPDWCCPRLIARNINELLRYSFHRKNNLPEHHALYDARANRYAFRERQSVTS</sequence>
<dbReference type="SUPFAM" id="SSF53098">
    <property type="entry name" value="Ribonuclease H-like"/>
    <property type="match status" value="1"/>
</dbReference>
<reference evidence="1 2" key="1">
    <citation type="submission" date="2024-10" db="EMBL/GenBank/DDBJ databases">
        <title>The Natural Products Discovery Center: Release of the First 8490 Sequenced Strains for Exploring Actinobacteria Biosynthetic Diversity.</title>
        <authorList>
            <person name="Kalkreuter E."/>
            <person name="Kautsar S.A."/>
            <person name="Yang D."/>
            <person name="Bader C.D."/>
            <person name="Teijaro C.N."/>
            <person name="Fluegel L."/>
            <person name="Davis C.M."/>
            <person name="Simpson J.R."/>
            <person name="Lauterbach L."/>
            <person name="Steele A.D."/>
            <person name="Gui C."/>
            <person name="Meng S."/>
            <person name="Li G."/>
            <person name="Viehrig K."/>
            <person name="Ye F."/>
            <person name="Su P."/>
            <person name="Kiefer A.F."/>
            <person name="Nichols A."/>
            <person name="Cepeda A.J."/>
            <person name="Yan W."/>
            <person name="Fan B."/>
            <person name="Jiang Y."/>
            <person name="Adhikari A."/>
            <person name="Zheng C.-J."/>
            <person name="Schuster L."/>
            <person name="Cowan T.M."/>
            <person name="Smanski M.J."/>
            <person name="Chevrette M.G."/>
            <person name="De Carvalho L.P.S."/>
            <person name="Shen B."/>
        </authorList>
    </citation>
    <scope>NUCLEOTIDE SEQUENCE [LARGE SCALE GENOMIC DNA]</scope>
    <source>
        <strain evidence="1 2">NPDC087045</strain>
    </source>
</reference>
<evidence type="ECO:0000313" key="2">
    <source>
        <dbReference type="Proteomes" id="UP001617427"/>
    </source>
</evidence>
<dbReference type="EMBL" id="JBIUZV010000007">
    <property type="protein sequence ID" value="MFJ3046962.1"/>
    <property type="molecule type" value="Genomic_DNA"/>
</dbReference>
<proteinExistence type="predicted"/>
<evidence type="ECO:0000313" key="1">
    <source>
        <dbReference type="EMBL" id="MFJ3046962.1"/>
    </source>
</evidence>
<keyword evidence="2" id="KW-1185">Reference proteome</keyword>
<gene>
    <name evidence="1" type="ORF">ACIPEN_14115</name>
</gene>
<dbReference type="Proteomes" id="UP001617427">
    <property type="component" value="Unassembled WGS sequence"/>
</dbReference>